<gene>
    <name evidence="2" type="ORF">P7K49_028000</name>
</gene>
<keyword evidence="3" id="KW-1185">Reference proteome</keyword>
<feature type="compositionally biased region" description="Polar residues" evidence="1">
    <location>
        <begin position="121"/>
        <end position="131"/>
    </location>
</feature>
<protein>
    <submittedName>
        <fullName evidence="2">Uncharacterized protein</fullName>
    </submittedName>
</protein>
<comment type="caution">
    <text evidence="2">The sequence shown here is derived from an EMBL/GenBank/DDBJ whole genome shotgun (WGS) entry which is preliminary data.</text>
</comment>
<feature type="compositionally biased region" description="Basic and acidic residues" evidence="1">
    <location>
        <begin position="103"/>
        <end position="112"/>
    </location>
</feature>
<dbReference type="Proteomes" id="UP001266305">
    <property type="component" value="Unassembled WGS sequence"/>
</dbReference>
<organism evidence="2 3">
    <name type="scientific">Saguinus oedipus</name>
    <name type="common">Cotton-top tamarin</name>
    <name type="synonym">Oedipomidas oedipus</name>
    <dbReference type="NCBI Taxonomy" id="9490"/>
    <lineage>
        <taxon>Eukaryota</taxon>
        <taxon>Metazoa</taxon>
        <taxon>Chordata</taxon>
        <taxon>Craniata</taxon>
        <taxon>Vertebrata</taxon>
        <taxon>Euteleostomi</taxon>
        <taxon>Mammalia</taxon>
        <taxon>Eutheria</taxon>
        <taxon>Euarchontoglires</taxon>
        <taxon>Primates</taxon>
        <taxon>Haplorrhini</taxon>
        <taxon>Platyrrhini</taxon>
        <taxon>Cebidae</taxon>
        <taxon>Callitrichinae</taxon>
        <taxon>Saguinus</taxon>
    </lineage>
</organism>
<evidence type="ECO:0000256" key="1">
    <source>
        <dbReference type="SAM" id="MobiDB-lite"/>
    </source>
</evidence>
<name>A0ABQ9UB15_SAGOE</name>
<proteinExistence type="predicted"/>
<accession>A0ABQ9UB15</accession>
<evidence type="ECO:0000313" key="3">
    <source>
        <dbReference type="Proteomes" id="UP001266305"/>
    </source>
</evidence>
<evidence type="ECO:0000313" key="2">
    <source>
        <dbReference type="EMBL" id="KAK2094262.1"/>
    </source>
</evidence>
<reference evidence="2 3" key="1">
    <citation type="submission" date="2023-05" db="EMBL/GenBank/DDBJ databases">
        <title>B98-5 Cell Line De Novo Hybrid Assembly: An Optical Mapping Approach.</title>
        <authorList>
            <person name="Kananen K."/>
            <person name="Auerbach J.A."/>
            <person name="Kautto E."/>
            <person name="Blachly J.S."/>
        </authorList>
    </citation>
    <scope>NUCLEOTIDE SEQUENCE [LARGE SCALE GENOMIC DNA]</scope>
    <source>
        <strain evidence="2">B95-8</strain>
        <tissue evidence="2">Cell line</tissue>
    </source>
</reference>
<feature type="region of interest" description="Disordered" evidence="1">
    <location>
        <begin position="58"/>
        <end position="157"/>
    </location>
</feature>
<dbReference type="EMBL" id="JASSZA010000014">
    <property type="protein sequence ID" value="KAK2094262.1"/>
    <property type="molecule type" value="Genomic_DNA"/>
</dbReference>
<sequence>MSWSGGWTELSAENRCLWEHQQLLPGGLPGAGLLGTAGAAAGAQEPLQHYGQRSFAQCRPAPRPASFQTHGQLLEQPQPGPGGRAHTPQALHQHLGTLGAKANNEKKGHPDCHAAPGAPLQQESPSPSPKTSRAADLSEPGGADGHCHGGSKGSKRV</sequence>
<feature type="compositionally biased region" description="Gly residues" evidence="1">
    <location>
        <begin position="142"/>
        <end position="157"/>
    </location>
</feature>